<gene>
    <name evidence="2" type="ORF">SEVIR_9G170850v2</name>
</gene>
<accession>A0A4U6SWU0</accession>
<feature type="chain" id="PRO_5020553195" evidence="1">
    <location>
        <begin position="21"/>
        <end position="33"/>
    </location>
</feature>
<dbReference type="Gramene" id="TKV92583">
    <property type="protein sequence ID" value="TKV92583"/>
    <property type="gene ID" value="SEVIR_9G170850v2"/>
</dbReference>
<dbReference type="EMBL" id="CM016560">
    <property type="protein sequence ID" value="TKV92583.1"/>
    <property type="molecule type" value="Genomic_DNA"/>
</dbReference>
<evidence type="ECO:0000313" key="2">
    <source>
        <dbReference type="EMBL" id="TKV92583.1"/>
    </source>
</evidence>
<evidence type="ECO:0000313" key="3">
    <source>
        <dbReference type="Proteomes" id="UP000298652"/>
    </source>
</evidence>
<organism evidence="2 3">
    <name type="scientific">Setaria viridis</name>
    <name type="common">Green bristlegrass</name>
    <name type="synonym">Setaria italica subsp. viridis</name>
    <dbReference type="NCBI Taxonomy" id="4556"/>
    <lineage>
        <taxon>Eukaryota</taxon>
        <taxon>Viridiplantae</taxon>
        <taxon>Streptophyta</taxon>
        <taxon>Embryophyta</taxon>
        <taxon>Tracheophyta</taxon>
        <taxon>Spermatophyta</taxon>
        <taxon>Magnoliopsida</taxon>
        <taxon>Liliopsida</taxon>
        <taxon>Poales</taxon>
        <taxon>Poaceae</taxon>
        <taxon>PACMAD clade</taxon>
        <taxon>Panicoideae</taxon>
        <taxon>Panicodae</taxon>
        <taxon>Paniceae</taxon>
        <taxon>Cenchrinae</taxon>
        <taxon>Setaria</taxon>
    </lineage>
</organism>
<sequence>MTAATGLLLVLLTLVRRVAYSLMPRGMSSVQSS</sequence>
<protein>
    <submittedName>
        <fullName evidence="2">Uncharacterized protein</fullName>
    </submittedName>
</protein>
<dbReference type="AlphaFoldDB" id="A0A4U6SWU0"/>
<proteinExistence type="predicted"/>
<evidence type="ECO:0000256" key="1">
    <source>
        <dbReference type="SAM" id="SignalP"/>
    </source>
</evidence>
<name>A0A4U6SWU0_SETVI</name>
<keyword evidence="1" id="KW-0732">Signal</keyword>
<reference evidence="2" key="1">
    <citation type="submission" date="2019-03" db="EMBL/GenBank/DDBJ databases">
        <title>WGS assembly of Setaria viridis.</title>
        <authorList>
            <person name="Huang P."/>
            <person name="Jenkins J."/>
            <person name="Grimwood J."/>
            <person name="Barry K."/>
            <person name="Healey A."/>
            <person name="Mamidi S."/>
            <person name="Sreedasyam A."/>
            <person name="Shu S."/>
            <person name="Feldman M."/>
            <person name="Wu J."/>
            <person name="Yu Y."/>
            <person name="Chen C."/>
            <person name="Johnson J."/>
            <person name="Rokhsar D."/>
            <person name="Baxter I."/>
            <person name="Schmutz J."/>
            <person name="Brutnell T."/>
            <person name="Kellogg E."/>
        </authorList>
    </citation>
    <scope>NUCLEOTIDE SEQUENCE [LARGE SCALE GENOMIC DNA]</scope>
</reference>
<keyword evidence="3" id="KW-1185">Reference proteome</keyword>
<dbReference type="Proteomes" id="UP000298652">
    <property type="component" value="Chromosome 9"/>
</dbReference>
<feature type="signal peptide" evidence="1">
    <location>
        <begin position="1"/>
        <end position="20"/>
    </location>
</feature>